<organism evidence="2 3">
    <name type="scientific">Ambispora gerdemannii</name>
    <dbReference type="NCBI Taxonomy" id="144530"/>
    <lineage>
        <taxon>Eukaryota</taxon>
        <taxon>Fungi</taxon>
        <taxon>Fungi incertae sedis</taxon>
        <taxon>Mucoromycota</taxon>
        <taxon>Glomeromycotina</taxon>
        <taxon>Glomeromycetes</taxon>
        <taxon>Archaeosporales</taxon>
        <taxon>Ambisporaceae</taxon>
        <taxon>Ambispora</taxon>
    </lineage>
</organism>
<feature type="non-terminal residue" evidence="2">
    <location>
        <position position="527"/>
    </location>
</feature>
<evidence type="ECO:0000256" key="1">
    <source>
        <dbReference type="SAM" id="MobiDB-lite"/>
    </source>
</evidence>
<accession>A0A9N9CH11</accession>
<dbReference type="OrthoDB" id="2427805at2759"/>
<feature type="region of interest" description="Disordered" evidence="1">
    <location>
        <begin position="359"/>
        <end position="384"/>
    </location>
</feature>
<dbReference type="EMBL" id="CAJVPL010002161">
    <property type="protein sequence ID" value="CAG8601250.1"/>
    <property type="molecule type" value="Genomic_DNA"/>
</dbReference>
<keyword evidence="3" id="KW-1185">Reference proteome</keyword>
<name>A0A9N9CH11_9GLOM</name>
<proteinExistence type="predicted"/>
<evidence type="ECO:0000313" key="3">
    <source>
        <dbReference type="Proteomes" id="UP000789831"/>
    </source>
</evidence>
<reference evidence="2" key="1">
    <citation type="submission" date="2021-06" db="EMBL/GenBank/DDBJ databases">
        <authorList>
            <person name="Kallberg Y."/>
            <person name="Tangrot J."/>
            <person name="Rosling A."/>
        </authorList>
    </citation>
    <scope>NUCLEOTIDE SEQUENCE</scope>
    <source>
        <strain evidence="2">MT106</strain>
    </source>
</reference>
<gene>
    <name evidence="2" type="ORF">AGERDE_LOCUS9114</name>
</gene>
<dbReference type="AlphaFoldDB" id="A0A9N9CH11"/>
<evidence type="ECO:0000313" key="2">
    <source>
        <dbReference type="EMBL" id="CAG8601250.1"/>
    </source>
</evidence>
<protein>
    <submittedName>
        <fullName evidence="2">1275_t:CDS:1</fullName>
    </submittedName>
</protein>
<comment type="caution">
    <text evidence="2">The sequence shown here is derived from an EMBL/GenBank/DDBJ whole genome shotgun (WGS) entry which is preliminary data.</text>
</comment>
<feature type="compositionally biased region" description="Basic residues" evidence="1">
    <location>
        <begin position="370"/>
        <end position="382"/>
    </location>
</feature>
<sequence length="527" mass="60507">NLEYITGEHENKKHRVKAKRYLYEFKSLEPDLFSILEFGFNPVLNSNFNESNPKPSSVNSFWLSIYKRIELEKLRHTESTLCAINNETEAVRSISSVETEFLLNERDKMMRIRVLIKELTNETVVKLRRIGQRHSIRNCQEYAYGFCTPERQNALHDRYHTPKQQEEKEECSIYETQFVSNPFVAELSVNDDNFNDLHPKMKAMKENKTCPWRLSNANRKEIEVVFLSMKKKTCGRRGIISTWSCGAHSFVVDVDGELIKQHFSEAECLEMANAGVPVAPQLSQDIIDYLSKFNGKKTLKEIRKAINELMKDWISSTIKTLTTLDLRYTDTHCSCHVLAVIVDQGFADLEETSIVRGKSTSTANAERNKNAHRTTTTRRKSGHRGDWVLRRIGNGECDECGIGEAGKYWFDDHGTKFLKETVVQETANSGNHPCGDDDDDNPNGYVYRIRRGDLMQAVVRETIKTVQSKPAQSNAQASEVFVQAGIKKRPRNMYEIPSYMSTPKKIRDHSQTVPSNFLSMQFNDSED</sequence>
<dbReference type="Proteomes" id="UP000789831">
    <property type="component" value="Unassembled WGS sequence"/>
</dbReference>